<organism evidence="1">
    <name type="scientific">Salmonella enterica</name>
    <name type="common">Salmonella choleraesuis</name>
    <dbReference type="NCBI Taxonomy" id="28901"/>
    <lineage>
        <taxon>Bacteria</taxon>
        <taxon>Pseudomonadati</taxon>
        <taxon>Pseudomonadota</taxon>
        <taxon>Gammaproteobacteria</taxon>
        <taxon>Enterobacterales</taxon>
        <taxon>Enterobacteriaceae</taxon>
        <taxon>Salmonella</taxon>
    </lineage>
</organism>
<dbReference type="InterPro" id="IPR009241">
    <property type="entry name" value="HigB-like"/>
</dbReference>
<accession>A0A5T5VLZ8</accession>
<dbReference type="NCBIfam" id="TIGR02683">
    <property type="entry name" value="upstrm_HI1419"/>
    <property type="match status" value="1"/>
</dbReference>
<proteinExistence type="predicted"/>
<evidence type="ECO:0000313" key="1">
    <source>
        <dbReference type="EMBL" id="EBM3282565.1"/>
    </source>
</evidence>
<reference evidence="1" key="1">
    <citation type="submission" date="2018-07" db="EMBL/GenBank/DDBJ databases">
        <authorList>
            <consortium name="PulseNet: The National Subtyping Network for Foodborne Disease Surveillance"/>
            <person name="Tarr C.L."/>
            <person name="Trees E."/>
            <person name="Katz L.S."/>
            <person name="Carleton-Romer H.A."/>
            <person name="Stroika S."/>
            <person name="Kucerova Z."/>
            <person name="Roache K.F."/>
            <person name="Sabol A.L."/>
            <person name="Besser J."/>
            <person name="Gerner-Smidt P."/>
        </authorList>
    </citation>
    <scope>NUCLEOTIDE SEQUENCE</scope>
    <source>
        <strain evidence="1">PNUSAS047368</strain>
    </source>
</reference>
<sequence length="113" mass="12923">MPYTVQRYQDKTGKAPYTDWIKKLRKKDIHAAGKIDVQVSRASAGNFGDHKFERNGVWALRVNYGPGYRVYYSVENGKIILLLVGGDKASQQTDINNAIDYLNDYHARIKDDQ</sequence>
<dbReference type="InterPro" id="IPR014056">
    <property type="entry name" value="TypeIITA-like_toxin_pred"/>
</dbReference>
<dbReference type="PANTHER" id="PTHR41791">
    <property type="entry name" value="SSL7039 PROTEIN"/>
    <property type="match status" value="1"/>
</dbReference>
<dbReference type="Pfam" id="PF05973">
    <property type="entry name" value="Gp49"/>
    <property type="match status" value="1"/>
</dbReference>
<protein>
    <submittedName>
        <fullName evidence="1">Addiction module killer protein</fullName>
    </submittedName>
</protein>
<dbReference type="PANTHER" id="PTHR41791:SF1">
    <property type="entry name" value="SSL7039 PROTEIN"/>
    <property type="match status" value="1"/>
</dbReference>
<dbReference type="AlphaFoldDB" id="A0A5T5VLZ8"/>
<dbReference type="EMBL" id="AAGCDT010000002">
    <property type="protein sequence ID" value="EBM3282565.1"/>
    <property type="molecule type" value="Genomic_DNA"/>
</dbReference>
<gene>
    <name evidence="1" type="ORF">DXI57_04765</name>
</gene>
<dbReference type="PIRSF" id="PIRSF028744">
    <property type="entry name" value="Addict_mod_HI1419"/>
    <property type="match status" value="1"/>
</dbReference>
<comment type="caution">
    <text evidence="1">The sequence shown here is derived from an EMBL/GenBank/DDBJ whole genome shotgun (WGS) entry which is preliminary data.</text>
</comment>
<name>A0A5T5VLZ8_SALER</name>